<keyword evidence="3" id="KW-1185">Reference proteome</keyword>
<evidence type="ECO:0000256" key="1">
    <source>
        <dbReference type="SAM" id="MobiDB-lite"/>
    </source>
</evidence>
<reference evidence="2" key="1">
    <citation type="submission" date="2020-11" db="EMBL/GenBank/DDBJ databases">
        <title>Whole-genome analyses of Nonomuraea sp. K274.</title>
        <authorList>
            <person name="Veyisoglu A."/>
        </authorList>
    </citation>
    <scope>NUCLEOTIDE SEQUENCE</scope>
    <source>
        <strain evidence="2">K274</strain>
    </source>
</reference>
<proteinExistence type="predicted"/>
<dbReference type="RefSeq" id="WP_195896313.1">
    <property type="nucleotide sequence ID" value="NZ_JADOGI010000043.1"/>
</dbReference>
<gene>
    <name evidence="2" type="ORF">ITP53_16740</name>
</gene>
<sequence>MIRNIHVHYLRDQVDQAERDLAGWRFLLSQAEQGERAATVMPDPLMPVNQPWPAPPASAAAPRSSTPLFDAAAANGSGLPHGRDPYPTSVLPPIDGSTLPPNQENALGTIGAEHDAYSQTSKAVKEDQKWRAS</sequence>
<evidence type="ECO:0000313" key="3">
    <source>
        <dbReference type="Proteomes" id="UP000605361"/>
    </source>
</evidence>
<dbReference type="EMBL" id="JADOGI010000043">
    <property type="protein sequence ID" value="MBF8187350.1"/>
    <property type="molecule type" value="Genomic_DNA"/>
</dbReference>
<accession>A0A931A9A2</accession>
<dbReference type="AlphaFoldDB" id="A0A931A9A2"/>
<organism evidence="2 3">
    <name type="scientific">Nonomuraea cypriaca</name>
    <dbReference type="NCBI Taxonomy" id="1187855"/>
    <lineage>
        <taxon>Bacteria</taxon>
        <taxon>Bacillati</taxon>
        <taxon>Actinomycetota</taxon>
        <taxon>Actinomycetes</taxon>
        <taxon>Streptosporangiales</taxon>
        <taxon>Streptosporangiaceae</taxon>
        <taxon>Nonomuraea</taxon>
    </lineage>
</organism>
<protein>
    <submittedName>
        <fullName evidence="2">Uncharacterized protein</fullName>
    </submittedName>
</protein>
<evidence type="ECO:0000313" key="2">
    <source>
        <dbReference type="EMBL" id="MBF8187350.1"/>
    </source>
</evidence>
<feature type="region of interest" description="Disordered" evidence="1">
    <location>
        <begin position="42"/>
        <end position="133"/>
    </location>
</feature>
<dbReference type="Proteomes" id="UP000605361">
    <property type="component" value="Unassembled WGS sequence"/>
</dbReference>
<name>A0A931A9A2_9ACTN</name>
<feature type="compositionally biased region" description="Basic and acidic residues" evidence="1">
    <location>
        <begin position="123"/>
        <end position="133"/>
    </location>
</feature>
<comment type="caution">
    <text evidence="2">The sequence shown here is derived from an EMBL/GenBank/DDBJ whole genome shotgun (WGS) entry which is preliminary data.</text>
</comment>